<dbReference type="EMBL" id="BAAAHQ010000055">
    <property type="protein sequence ID" value="GAA0952707.1"/>
    <property type="molecule type" value="Genomic_DNA"/>
</dbReference>
<name>A0ABN1R6N7_9ACTN</name>
<dbReference type="RefSeq" id="WP_343955050.1">
    <property type="nucleotide sequence ID" value="NZ_BAAAHQ010000055.1"/>
</dbReference>
<reference evidence="1 2" key="1">
    <citation type="journal article" date="2019" name="Int. J. Syst. Evol. Microbiol.">
        <title>The Global Catalogue of Microorganisms (GCM) 10K type strain sequencing project: providing services to taxonomists for standard genome sequencing and annotation.</title>
        <authorList>
            <consortium name="The Broad Institute Genomics Platform"/>
            <consortium name="The Broad Institute Genome Sequencing Center for Infectious Disease"/>
            <person name="Wu L."/>
            <person name="Ma J."/>
        </authorList>
    </citation>
    <scope>NUCLEOTIDE SEQUENCE [LARGE SCALE GENOMIC DNA]</scope>
    <source>
        <strain evidence="1 2">JCM 11136</strain>
    </source>
</reference>
<evidence type="ECO:0000313" key="2">
    <source>
        <dbReference type="Proteomes" id="UP001501578"/>
    </source>
</evidence>
<gene>
    <name evidence="1" type="ORF">GCM10009560_74710</name>
</gene>
<proteinExistence type="predicted"/>
<evidence type="ECO:0000313" key="1">
    <source>
        <dbReference type="EMBL" id="GAA0952707.1"/>
    </source>
</evidence>
<dbReference type="Proteomes" id="UP001501578">
    <property type="component" value="Unassembled WGS sequence"/>
</dbReference>
<accession>A0ABN1R6N7</accession>
<organism evidence="1 2">
    <name type="scientific">Nonomuraea longicatena</name>
    <dbReference type="NCBI Taxonomy" id="83682"/>
    <lineage>
        <taxon>Bacteria</taxon>
        <taxon>Bacillati</taxon>
        <taxon>Actinomycetota</taxon>
        <taxon>Actinomycetes</taxon>
        <taxon>Streptosporangiales</taxon>
        <taxon>Streptosporangiaceae</taxon>
        <taxon>Nonomuraea</taxon>
    </lineage>
</organism>
<keyword evidence="2" id="KW-1185">Reference proteome</keyword>
<protein>
    <submittedName>
        <fullName evidence="1">Uncharacterized protein</fullName>
    </submittedName>
</protein>
<sequence length="94" mass="10926">MDEQIAAEIADEYLTRWRRLALYAELAVMEENEDKDWENVVGRDGNEYEVLNYVLRDAGERLRMVVAVSGRRRRATTVTLTSELIIRSDGTYVE</sequence>
<comment type="caution">
    <text evidence="1">The sequence shown here is derived from an EMBL/GenBank/DDBJ whole genome shotgun (WGS) entry which is preliminary data.</text>
</comment>